<protein>
    <submittedName>
        <fullName evidence="2">Uncharacterized protein</fullName>
    </submittedName>
</protein>
<keyword evidence="1" id="KW-0812">Transmembrane</keyword>
<dbReference type="Proteomes" id="UP001060919">
    <property type="component" value="Chromosome"/>
</dbReference>
<reference evidence="2" key="1">
    <citation type="submission" date="2022-09" db="EMBL/GenBank/DDBJ databases">
        <title>Aureispira anguillicida sp. nov., isolated from Leptocephalus of Japanese eel Anguilla japonica.</title>
        <authorList>
            <person name="Yuasa K."/>
            <person name="Mekata T."/>
            <person name="Ikunari K."/>
        </authorList>
    </citation>
    <scope>NUCLEOTIDE SEQUENCE</scope>
    <source>
        <strain evidence="2">EL160426</strain>
    </source>
</reference>
<name>A0A915YKH3_9BACT</name>
<gene>
    <name evidence="2" type="ORF">AsAng_0056610</name>
</gene>
<evidence type="ECO:0000313" key="3">
    <source>
        <dbReference type="Proteomes" id="UP001060919"/>
    </source>
</evidence>
<evidence type="ECO:0000313" key="2">
    <source>
        <dbReference type="EMBL" id="BDS14879.1"/>
    </source>
</evidence>
<keyword evidence="1" id="KW-1133">Transmembrane helix</keyword>
<accession>A0A915YKH3</accession>
<keyword evidence="3" id="KW-1185">Reference proteome</keyword>
<dbReference type="AlphaFoldDB" id="A0A915YKH3"/>
<feature type="transmembrane region" description="Helical" evidence="1">
    <location>
        <begin position="135"/>
        <end position="163"/>
    </location>
</feature>
<proteinExistence type="predicted"/>
<feature type="transmembrane region" description="Helical" evidence="1">
    <location>
        <begin position="107"/>
        <end position="129"/>
    </location>
</feature>
<keyword evidence="1" id="KW-0472">Membrane</keyword>
<sequence length="168" mass="19383">MNNHSKIEQLFKFGLFLVSSRNNIQIIYNLPIMKRTLPLYLFFFVFSFLCFIPSTATYAKAVFIAKDSSSKTIKKHSHKYKGKRKRMSMHRKGIHKQNQAQKSKPPFLLLFLLIWYPIFIGLLIIALIFSIQSLLIISIIFLLLPIFIAIVIALIFIIGLATWSGSLC</sequence>
<evidence type="ECO:0000256" key="1">
    <source>
        <dbReference type="SAM" id="Phobius"/>
    </source>
</evidence>
<organism evidence="2 3">
    <name type="scientific">Aureispira anguillae</name>
    <dbReference type="NCBI Taxonomy" id="2864201"/>
    <lineage>
        <taxon>Bacteria</taxon>
        <taxon>Pseudomonadati</taxon>
        <taxon>Bacteroidota</taxon>
        <taxon>Saprospiria</taxon>
        <taxon>Saprospirales</taxon>
        <taxon>Saprospiraceae</taxon>
        <taxon>Aureispira</taxon>
    </lineage>
</organism>
<feature type="transmembrane region" description="Helical" evidence="1">
    <location>
        <begin position="39"/>
        <end position="65"/>
    </location>
</feature>
<dbReference type="KEGG" id="aup:AsAng_0056610"/>
<dbReference type="EMBL" id="AP026867">
    <property type="protein sequence ID" value="BDS14879.1"/>
    <property type="molecule type" value="Genomic_DNA"/>
</dbReference>